<feature type="domain" description="Outer membrane protein beta-barrel" evidence="3">
    <location>
        <begin position="14"/>
        <end position="208"/>
    </location>
</feature>
<reference evidence="4 5" key="1">
    <citation type="submission" date="2019-05" db="EMBL/GenBank/DDBJ databases">
        <title>Panacibacter sp. strain 17mud1-8 Genome sequencing and assembly.</title>
        <authorList>
            <person name="Chhetri G."/>
        </authorList>
    </citation>
    <scope>NUCLEOTIDE SEQUENCE [LARGE SCALE GENOMIC DNA]</scope>
    <source>
        <strain evidence="4 5">17mud1-8</strain>
    </source>
</reference>
<evidence type="ECO:0000256" key="2">
    <source>
        <dbReference type="SAM" id="SignalP"/>
    </source>
</evidence>
<protein>
    <submittedName>
        <fullName evidence="4">Porin family protein</fullName>
    </submittedName>
</protein>
<name>A0A4U3LC88_9BACT</name>
<keyword evidence="5" id="KW-1185">Reference proteome</keyword>
<feature type="signal peptide" evidence="2">
    <location>
        <begin position="1"/>
        <end position="27"/>
    </location>
</feature>
<accession>A0A4U3LC88</accession>
<dbReference type="EMBL" id="SZQL01000001">
    <property type="protein sequence ID" value="TKK71467.1"/>
    <property type="molecule type" value="Genomic_DNA"/>
</dbReference>
<evidence type="ECO:0000259" key="3">
    <source>
        <dbReference type="Pfam" id="PF13505"/>
    </source>
</evidence>
<dbReference type="InterPro" id="IPR011250">
    <property type="entry name" value="OMP/PagP_B-barrel"/>
</dbReference>
<dbReference type="AlphaFoldDB" id="A0A4U3LC88"/>
<dbReference type="InterPro" id="IPR027385">
    <property type="entry name" value="Beta-barrel_OMP"/>
</dbReference>
<evidence type="ECO:0000313" key="4">
    <source>
        <dbReference type="EMBL" id="TKK71467.1"/>
    </source>
</evidence>
<gene>
    <name evidence="4" type="ORF">FC093_00100</name>
</gene>
<evidence type="ECO:0000313" key="5">
    <source>
        <dbReference type="Proteomes" id="UP000305848"/>
    </source>
</evidence>
<dbReference type="OrthoDB" id="1094316at2"/>
<dbReference type="Gene3D" id="2.40.160.20">
    <property type="match status" value="1"/>
</dbReference>
<organism evidence="4 5">
    <name type="scientific">Ilyomonas limi</name>
    <dbReference type="NCBI Taxonomy" id="2575867"/>
    <lineage>
        <taxon>Bacteria</taxon>
        <taxon>Pseudomonadati</taxon>
        <taxon>Bacteroidota</taxon>
        <taxon>Chitinophagia</taxon>
        <taxon>Chitinophagales</taxon>
        <taxon>Chitinophagaceae</taxon>
        <taxon>Ilyomonas</taxon>
    </lineage>
</organism>
<evidence type="ECO:0000256" key="1">
    <source>
        <dbReference type="ARBA" id="ARBA00022729"/>
    </source>
</evidence>
<comment type="caution">
    <text evidence="4">The sequence shown here is derived from an EMBL/GenBank/DDBJ whole genome shotgun (WGS) entry which is preliminary data.</text>
</comment>
<sequence>MINCMKQFRIIIGAALLLVIGSTAASAQSGQLKLDLNYNYSLPLGSFKSDLINQGSGRGFSGSLQYGINNKWAAGLGVGFQDYYQKYPRAVYQLDKTQSVSAVLTNSIQVTPIMAKGTFMPMGGKGAVQPYISVGAGASLVDFKQYLGEFTSNSKTSASFVAQGGVGVNIPFGRLSASGIKIGADYNYVPYKNFGYNNLSSVNFHAGVFFPLR</sequence>
<dbReference type="Pfam" id="PF13505">
    <property type="entry name" value="OMP_b-brl"/>
    <property type="match status" value="1"/>
</dbReference>
<feature type="chain" id="PRO_5020864658" evidence="2">
    <location>
        <begin position="28"/>
        <end position="213"/>
    </location>
</feature>
<keyword evidence="1 2" id="KW-0732">Signal</keyword>
<dbReference type="SUPFAM" id="SSF56925">
    <property type="entry name" value="OMPA-like"/>
    <property type="match status" value="1"/>
</dbReference>
<dbReference type="Proteomes" id="UP000305848">
    <property type="component" value="Unassembled WGS sequence"/>
</dbReference>
<proteinExistence type="predicted"/>